<keyword evidence="2" id="KW-1185">Reference proteome</keyword>
<organism evidence="1 2">
    <name type="scientific">Bauhinia variegata</name>
    <name type="common">Purple orchid tree</name>
    <name type="synonym">Phanera variegata</name>
    <dbReference type="NCBI Taxonomy" id="167791"/>
    <lineage>
        <taxon>Eukaryota</taxon>
        <taxon>Viridiplantae</taxon>
        <taxon>Streptophyta</taxon>
        <taxon>Embryophyta</taxon>
        <taxon>Tracheophyta</taxon>
        <taxon>Spermatophyta</taxon>
        <taxon>Magnoliopsida</taxon>
        <taxon>eudicotyledons</taxon>
        <taxon>Gunneridae</taxon>
        <taxon>Pentapetalae</taxon>
        <taxon>rosids</taxon>
        <taxon>fabids</taxon>
        <taxon>Fabales</taxon>
        <taxon>Fabaceae</taxon>
        <taxon>Cercidoideae</taxon>
        <taxon>Cercideae</taxon>
        <taxon>Bauhiniinae</taxon>
        <taxon>Bauhinia</taxon>
    </lineage>
</organism>
<protein>
    <submittedName>
        <fullName evidence="1">Uncharacterized protein</fullName>
    </submittedName>
</protein>
<accession>A0ACB9LY83</accession>
<evidence type="ECO:0000313" key="2">
    <source>
        <dbReference type="Proteomes" id="UP000828941"/>
    </source>
</evidence>
<comment type="caution">
    <text evidence="1">The sequence shown here is derived from an EMBL/GenBank/DDBJ whole genome shotgun (WGS) entry which is preliminary data.</text>
</comment>
<gene>
    <name evidence="1" type="ORF">L6164_024359</name>
</gene>
<dbReference type="Proteomes" id="UP000828941">
    <property type="component" value="Chromosome 10"/>
</dbReference>
<proteinExistence type="predicted"/>
<evidence type="ECO:0000313" key="1">
    <source>
        <dbReference type="EMBL" id="KAI4316374.1"/>
    </source>
</evidence>
<sequence length="126" mass="14044">MRGPSSNHNLNYQDTLSLQMNFVIIDSFFPKSDRRKLLGSGLLALENRGTANHLSFLFFGPDKTAVPENSSVGRILIGQQGCFGNPPVDTEEARRKREKLSSSNLLVLTSPEGNIPRIPGHFRHRI</sequence>
<name>A0ACB9LY83_BAUVA</name>
<reference evidence="1 2" key="1">
    <citation type="journal article" date="2022" name="DNA Res.">
        <title>Chromosomal-level genome assembly of the orchid tree Bauhinia variegata (Leguminosae; Cercidoideae) supports the allotetraploid origin hypothesis of Bauhinia.</title>
        <authorList>
            <person name="Zhong Y."/>
            <person name="Chen Y."/>
            <person name="Zheng D."/>
            <person name="Pang J."/>
            <person name="Liu Y."/>
            <person name="Luo S."/>
            <person name="Meng S."/>
            <person name="Qian L."/>
            <person name="Wei D."/>
            <person name="Dai S."/>
            <person name="Zhou R."/>
        </authorList>
    </citation>
    <scope>NUCLEOTIDE SEQUENCE [LARGE SCALE GENOMIC DNA]</scope>
    <source>
        <strain evidence="1">BV-YZ2020</strain>
    </source>
</reference>
<dbReference type="EMBL" id="CM039435">
    <property type="protein sequence ID" value="KAI4316374.1"/>
    <property type="molecule type" value="Genomic_DNA"/>
</dbReference>